<dbReference type="AlphaFoldDB" id="A0A1T4WW02"/>
<organism evidence="2 3">
    <name type="scientific">Prosthecobacter debontii</name>
    <dbReference type="NCBI Taxonomy" id="48467"/>
    <lineage>
        <taxon>Bacteria</taxon>
        <taxon>Pseudomonadati</taxon>
        <taxon>Verrucomicrobiota</taxon>
        <taxon>Verrucomicrobiia</taxon>
        <taxon>Verrucomicrobiales</taxon>
        <taxon>Verrucomicrobiaceae</taxon>
        <taxon>Prosthecobacter</taxon>
    </lineage>
</organism>
<proteinExistence type="predicted"/>
<dbReference type="EMBL" id="FUYE01000002">
    <property type="protein sequence ID" value="SKA81496.1"/>
    <property type="molecule type" value="Genomic_DNA"/>
</dbReference>
<keyword evidence="1" id="KW-0472">Membrane</keyword>
<dbReference type="STRING" id="48467.SAMN02745166_00767"/>
<name>A0A1T4WW02_9BACT</name>
<dbReference type="NCBIfam" id="TIGR02532">
    <property type="entry name" value="IV_pilin_GFxxxE"/>
    <property type="match status" value="1"/>
</dbReference>
<protein>
    <submittedName>
        <fullName evidence="2">Prepilin-type N-terminal cleavage/methylation domain-containing protein</fullName>
    </submittedName>
</protein>
<reference evidence="3" key="1">
    <citation type="submission" date="2017-02" db="EMBL/GenBank/DDBJ databases">
        <authorList>
            <person name="Varghese N."/>
            <person name="Submissions S."/>
        </authorList>
    </citation>
    <scope>NUCLEOTIDE SEQUENCE [LARGE SCALE GENOMIC DNA]</scope>
    <source>
        <strain evidence="3">ATCC 700200</strain>
    </source>
</reference>
<keyword evidence="3" id="KW-1185">Reference proteome</keyword>
<gene>
    <name evidence="2" type="ORF">SAMN02745166_00767</name>
</gene>
<accession>A0A1T4WW02</accession>
<dbReference type="Proteomes" id="UP000190774">
    <property type="component" value="Unassembled WGS sequence"/>
</dbReference>
<feature type="transmembrane region" description="Helical" evidence="1">
    <location>
        <begin position="21"/>
        <end position="44"/>
    </location>
</feature>
<dbReference type="OrthoDB" id="194275at2"/>
<evidence type="ECO:0000256" key="1">
    <source>
        <dbReference type="SAM" id="Phobius"/>
    </source>
</evidence>
<evidence type="ECO:0000313" key="3">
    <source>
        <dbReference type="Proteomes" id="UP000190774"/>
    </source>
</evidence>
<keyword evidence="1" id="KW-0812">Transmembrane</keyword>
<dbReference type="InterPro" id="IPR012902">
    <property type="entry name" value="N_methyl_site"/>
</dbReference>
<evidence type="ECO:0000313" key="2">
    <source>
        <dbReference type="EMBL" id="SKA81496.1"/>
    </source>
</evidence>
<sequence>MLVDVMKLTPYHIKRAGFTMLEIVVVLSIMVLVIGIGFASFAVLDDQDPFEQPAQKLTQMSRFAIHASVLQQRAMTIAFDKKGFEILGSTVPEGSYYAVPSGMKVLIHRMGGRNWEKAEGHFWRFGEQGICEPIKVRFESPAGFRELKFHPLTGTSVD</sequence>
<keyword evidence="1" id="KW-1133">Transmembrane helix</keyword>